<dbReference type="RefSeq" id="WP_124878498.1">
    <property type="nucleotide sequence ID" value="NZ_RQJO01000015.1"/>
</dbReference>
<keyword evidence="2" id="KW-1185">Reference proteome</keyword>
<gene>
    <name evidence="1" type="ORF">EHT25_27045</name>
</gene>
<dbReference type="AlphaFoldDB" id="A0A3P1BC99"/>
<evidence type="ECO:0000313" key="1">
    <source>
        <dbReference type="EMBL" id="RRA98659.1"/>
    </source>
</evidence>
<proteinExistence type="predicted"/>
<accession>A0A3P1BC99</accession>
<name>A0A3P1BC99_9BACT</name>
<dbReference type="OrthoDB" id="878045at2"/>
<sequence>MKKTFLFFLTTVGLFCSECTRKDITIPKPVVSKVDYDQVSIELMQDLAPQIVGTWTLQKVLVKHNPRLYTRTYVKLTGDSTFLNLAKLTIQPAAVPRSIPRDLRRGEYDGTLEYGGKTYPVQFDLRADFSWLVNRKGPQGIFLFQYRFPNGSHIVEPEEAFLKDLGLIDDNFSLEISAGKPAMVWHGFNRGVERIDLVKQ</sequence>
<comment type="caution">
    <text evidence="1">The sequence shown here is derived from an EMBL/GenBank/DDBJ whole genome shotgun (WGS) entry which is preliminary data.</text>
</comment>
<dbReference type="Proteomes" id="UP000271925">
    <property type="component" value="Unassembled WGS sequence"/>
</dbReference>
<protein>
    <submittedName>
        <fullName evidence="1">Uncharacterized protein</fullName>
    </submittedName>
</protein>
<reference evidence="1 2" key="1">
    <citation type="submission" date="2018-11" db="EMBL/GenBank/DDBJ databases">
        <authorList>
            <person name="Zhou Z."/>
            <person name="Wang G."/>
        </authorList>
    </citation>
    <scope>NUCLEOTIDE SEQUENCE [LARGE SCALE GENOMIC DNA]</scope>
    <source>
        <strain evidence="1 2">KCTC52004</strain>
    </source>
</reference>
<evidence type="ECO:0000313" key="2">
    <source>
        <dbReference type="Proteomes" id="UP000271925"/>
    </source>
</evidence>
<organism evidence="1 2">
    <name type="scientific">Larkinella rosea</name>
    <dbReference type="NCBI Taxonomy" id="2025312"/>
    <lineage>
        <taxon>Bacteria</taxon>
        <taxon>Pseudomonadati</taxon>
        <taxon>Bacteroidota</taxon>
        <taxon>Cytophagia</taxon>
        <taxon>Cytophagales</taxon>
        <taxon>Spirosomataceae</taxon>
        <taxon>Larkinella</taxon>
    </lineage>
</organism>
<dbReference type="EMBL" id="RQJO01000015">
    <property type="protein sequence ID" value="RRA98659.1"/>
    <property type="molecule type" value="Genomic_DNA"/>
</dbReference>